<dbReference type="Gene3D" id="2.40.420.20">
    <property type="match status" value="1"/>
</dbReference>
<dbReference type="PANTHER" id="PTHR30469">
    <property type="entry name" value="MULTIDRUG RESISTANCE PROTEIN MDTA"/>
    <property type="match status" value="1"/>
</dbReference>
<comment type="caution">
    <text evidence="5">The sequence shown here is derived from an EMBL/GenBank/DDBJ whole genome shotgun (WGS) entry which is preliminary data.</text>
</comment>
<evidence type="ECO:0000256" key="1">
    <source>
        <dbReference type="ARBA" id="ARBA00009477"/>
    </source>
</evidence>
<evidence type="ECO:0000259" key="4">
    <source>
        <dbReference type="Pfam" id="PF25973"/>
    </source>
</evidence>
<dbReference type="Pfam" id="PF25967">
    <property type="entry name" value="RND-MFP_C"/>
    <property type="match status" value="1"/>
</dbReference>
<dbReference type="NCBIfam" id="TIGR01730">
    <property type="entry name" value="RND_mfp"/>
    <property type="match status" value="1"/>
</dbReference>
<organism evidence="5 6">
    <name type="scientific">Bacteroides cellulosilyticus</name>
    <dbReference type="NCBI Taxonomy" id="246787"/>
    <lineage>
        <taxon>Bacteria</taxon>
        <taxon>Pseudomonadati</taxon>
        <taxon>Bacteroidota</taxon>
        <taxon>Bacteroidia</taxon>
        <taxon>Bacteroidales</taxon>
        <taxon>Bacteroidaceae</taxon>
        <taxon>Bacteroides</taxon>
    </lineage>
</organism>
<dbReference type="Proteomes" id="UP000482653">
    <property type="component" value="Unassembled WGS sequence"/>
</dbReference>
<evidence type="ECO:0000259" key="2">
    <source>
        <dbReference type="Pfam" id="PF25954"/>
    </source>
</evidence>
<feature type="domain" description="CzcB-like barrel-sandwich hybrid" evidence="4">
    <location>
        <begin position="69"/>
        <end position="180"/>
    </location>
</feature>
<reference evidence="5 6" key="1">
    <citation type="journal article" date="2019" name="Nat. Med.">
        <title>A library of human gut bacterial isolates paired with longitudinal multiomics data enables mechanistic microbiome research.</title>
        <authorList>
            <person name="Poyet M."/>
            <person name="Groussin M."/>
            <person name="Gibbons S.M."/>
            <person name="Avila-Pacheco J."/>
            <person name="Jiang X."/>
            <person name="Kearney S.M."/>
            <person name="Perrotta A.R."/>
            <person name="Berdy B."/>
            <person name="Zhao S."/>
            <person name="Lieberman T.D."/>
            <person name="Swanson P.K."/>
            <person name="Smith M."/>
            <person name="Roesemann S."/>
            <person name="Alexander J.E."/>
            <person name="Rich S.A."/>
            <person name="Livny J."/>
            <person name="Vlamakis H."/>
            <person name="Clish C."/>
            <person name="Bullock K."/>
            <person name="Deik A."/>
            <person name="Scott J."/>
            <person name="Pierce K.A."/>
            <person name="Xavier R.J."/>
            <person name="Alm E.J."/>
        </authorList>
    </citation>
    <scope>NUCLEOTIDE SEQUENCE [LARGE SCALE GENOMIC DNA]</scope>
    <source>
        <strain evidence="5 6">BIOML-A8</strain>
    </source>
</reference>
<dbReference type="AlphaFoldDB" id="A0A6L3K915"/>
<dbReference type="Pfam" id="PF25954">
    <property type="entry name" value="Beta-barrel_RND_2"/>
    <property type="match status" value="1"/>
</dbReference>
<sequence>MEKSMRQLCNVTVLLLLFGLTSCQNNGDKQTTMSPVKVKVLRVFSSEIDGTERFSGTVEEANSTSLSFSIMGTVKTVHVGLGDRVAKGQLIATVDPLSMQSSYDAAKASLEQAEDAYRRMKELYDKGSLPEIKWVEVQSKLQQAKSMEEVARKNLDDCKLYAPFSGIISEKMAEVGQNIMPGLPVVKLVTANQLKVKIAVPETEIAAIATGQKATITVSALNGRAFAGTVTEKGIVANPLSRSYDVKIRVDDVDKELMPGMVVEAVLSGTGMGTLHVIPAHIVQLDEQNRSFVWVNAGGKASKRIIQCGGFTSEGVVVLSGLEESEEIIVEGQQKVCENTSVVL</sequence>
<dbReference type="GO" id="GO:1990281">
    <property type="term" value="C:efflux pump complex"/>
    <property type="evidence" value="ECO:0007669"/>
    <property type="project" value="TreeGrafter"/>
</dbReference>
<evidence type="ECO:0000313" key="5">
    <source>
        <dbReference type="EMBL" id="KAA5422923.1"/>
    </source>
</evidence>
<feature type="domain" description="CusB-like beta-barrel" evidence="2">
    <location>
        <begin position="196"/>
        <end position="269"/>
    </location>
</feature>
<dbReference type="PROSITE" id="PS51257">
    <property type="entry name" value="PROKAR_LIPOPROTEIN"/>
    <property type="match status" value="1"/>
</dbReference>
<protein>
    <submittedName>
        <fullName evidence="5">Efflux RND transporter periplasmic adaptor subunit</fullName>
    </submittedName>
</protein>
<dbReference type="InterPro" id="IPR006143">
    <property type="entry name" value="RND_pump_MFP"/>
</dbReference>
<gene>
    <name evidence="5" type="ORF">F2Y87_00790</name>
</gene>
<dbReference type="InterPro" id="IPR058627">
    <property type="entry name" value="MdtA-like_C"/>
</dbReference>
<dbReference type="Gene3D" id="2.40.50.100">
    <property type="match status" value="1"/>
</dbReference>
<proteinExistence type="inferred from homology"/>
<dbReference type="InterPro" id="IPR058647">
    <property type="entry name" value="BSH_CzcB-like"/>
</dbReference>
<dbReference type="SUPFAM" id="SSF111369">
    <property type="entry name" value="HlyD-like secretion proteins"/>
    <property type="match status" value="1"/>
</dbReference>
<evidence type="ECO:0000313" key="6">
    <source>
        <dbReference type="Proteomes" id="UP000482653"/>
    </source>
</evidence>
<feature type="domain" description="Multidrug resistance protein MdtA-like C-terminal permuted SH3" evidence="3">
    <location>
        <begin position="277"/>
        <end position="335"/>
    </location>
</feature>
<dbReference type="EMBL" id="VVYX01000001">
    <property type="protein sequence ID" value="KAA5422923.1"/>
    <property type="molecule type" value="Genomic_DNA"/>
</dbReference>
<dbReference type="Pfam" id="PF25973">
    <property type="entry name" value="BSH_CzcB"/>
    <property type="match status" value="1"/>
</dbReference>
<dbReference type="GO" id="GO:0015562">
    <property type="term" value="F:efflux transmembrane transporter activity"/>
    <property type="evidence" value="ECO:0007669"/>
    <property type="project" value="TreeGrafter"/>
</dbReference>
<accession>A0A6L3K915</accession>
<evidence type="ECO:0000259" key="3">
    <source>
        <dbReference type="Pfam" id="PF25967"/>
    </source>
</evidence>
<comment type="similarity">
    <text evidence="1">Belongs to the membrane fusion protein (MFP) (TC 8.A.1) family.</text>
</comment>
<dbReference type="Gene3D" id="2.40.30.170">
    <property type="match status" value="1"/>
</dbReference>
<dbReference type="InterPro" id="IPR058792">
    <property type="entry name" value="Beta-barrel_RND_2"/>
</dbReference>
<name>A0A6L3K915_9BACE</name>